<reference evidence="2" key="1">
    <citation type="submission" date="2020-05" db="EMBL/GenBank/DDBJ databases">
        <title>Phylogenomic resolution of chytrid fungi.</title>
        <authorList>
            <person name="Stajich J.E."/>
            <person name="Amses K."/>
            <person name="Simmons R."/>
            <person name="Seto K."/>
            <person name="Myers J."/>
            <person name="Bonds A."/>
            <person name="Quandt C.A."/>
            <person name="Barry K."/>
            <person name="Liu P."/>
            <person name="Grigoriev I."/>
            <person name="Longcore J.E."/>
            <person name="James T.Y."/>
        </authorList>
    </citation>
    <scope>NUCLEOTIDE SEQUENCE</scope>
    <source>
        <strain evidence="2">JEL0513</strain>
    </source>
</reference>
<feature type="compositionally biased region" description="Polar residues" evidence="1">
    <location>
        <begin position="188"/>
        <end position="202"/>
    </location>
</feature>
<feature type="compositionally biased region" description="Basic and acidic residues" evidence="1">
    <location>
        <begin position="364"/>
        <end position="381"/>
    </location>
</feature>
<feature type="compositionally biased region" description="Low complexity" evidence="1">
    <location>
        <begin position="86"/>
        <end position="96"/>
    </location>
</feature>
<feature type="non-terminal residue" evidence="2">
    <location>
        <position position="1"/>
    </location>
</feature>
<name>A0AAD5XEH4_9FUNG</name>
<gene>
    <name evidence="2" type="ORF">HK100_003601</name>
</gene>
<protein>
    <submittedName>
        <fullName evidence="2">Uncharacterized protein</fullName>
    </submittedName>
</protein>
<organism evidence="2 3">
    <name type="scientific">Physocladia obscura</name>
    <dbReference type="NCBI Taxonomy" id="109957"/>
    <lineage>
        <taxon>Eukaryota</taxon>
        <taxon>Fungi</taxon>
        <taxon>Fungi incertae sedis</taxon>
        <taxon>Chytridiomycota</taxon>
        <taxon>Chytridiomycota incertae sedis</taxon>
        <taxon>Chytridiomycetes</taxon>
        <taxon>Chytridiales</taxon>
        <taxon>Chytriomycetaceae</taxon>
        <taxon>Physocladia</taxon>
    </lineage>
</organism>
<feature type="compositionally biased region" description="Polar residues" evidence="1">
    <location>
        <begin position="262"/>
        <end position="272"/>
    </location>
</feature>
<feature type="region of interest" description="Disordered" evidence="1">
    <location>
        <begin position="248"/>
        <end position="272"/>
    </location>
</feature>
<accession>A0AAD5XEH4</accession>
<feature type="compositionally biased region" description="Low complexity" evidence="1">
    <location>
        <begin position="251"/>
        <end position="260"/>
    </location>
</feature>
<feature type="compositionally biased region" description="Basic and acidic residues" evidence="1">
    <location>
        <begin position="342"/>
        <end position="351"/>
    </location>
</feature>
<feature type="region of interest" description="Disordered" evidence="1">
    <location>
        <begin position="177"/>
        <end position="220"/>
    </location>
</feature>
<dbReference type="Proteomes" id="UP001211907">
    <property type="component" value="Unassembled WGS sequence"/>
</dbReference>
<dbReference type="AlphaFoldDB" id="A0AAD5XEH4"/>
<feature type="region of interest" description="Disordered" evidence="1">
    <location>
        <begin position="334"/>
        <end position="394"/>
    </location>
</feature>
<evidence type="ECO:0000313" key="2">
    <source>
        <dbReference type="EMBL" id="KAJ3107402.1"/>
    </source>
</evidence>
<evidence type="ECO:0000256" key="1">
    <source>
        <dbReference type="SAM" id="MobiDB-lite"/>
    </source>
</evidence>
<feature type="compositionally biased region" description="Low complexity" evidence="1">
    <location>
        <begin position="52"/>
        <end position="62"/>
    </location>
</feature>
<evidence type="ECO:0000313" key="3">
    <source>
        <dbReference type="Proteomes" id="UP001211907"/>
    </source>
</evidence>
<feature type="region of interest" description="Disordered" evidence="1">
    <location>
        <begin position="32"/>
        <end position="115"/>
    </location>
</feature>
<feature type="compositionally biased region" description="Polar residues" evidence="1">
    <location>
        <begin position="32"/>
        <end position="51"/>
    </location>
</feature>
<feature type="region of interest" description="Disordered" evidence="1">
    <location>
        <begin position="131"/>
        <end position="163"/>
    </location>
</feature>
<comment type="caution">
    <text evidence="2">The sequence shown here is derived from an EMBL/GenBank/DDBJ whole genome shotgun (WGS) entry which is preliminary data.</text>
</comment>
<keyword evidence="3" id="KW-1185">Reference proteome</keyword>
<dbReference type="EMBL" id="JADGJH010001910">
    <property type="protein sequence ID" value="KAJ3107402.1"/>
    <property type="molecule type" value="Genomic_DNA"/>
</dbReference>
<proteinExistence type="predicted"/>
<sequence>MTQANTSAYKQPSIDTRWLSEYKRAFHWVPPSVSTNAFKPQTPASKTNDQINKNNKNNNNNNFSHTNYRTDYNHLTRPFSPPSPSLSPSDSNSNSDGFTPNSFPSRDLNEDNPDSKEELLKRLENLVKQYSTHGRRSNAANSHHRESVNKFQSDRANYSDHPPSIQEEYINISKKYNATKTPPKTPPSSARSILKSSTSSYSAGEPHANKNQNRSPLKRPQYFPATATSASSYTSVNMQREMDKRYGYLDSNESNSNESENMAKSPNLTKQSGYSSSAAAQAAALAAREAAQKILLTRATVYQTEYQRQFQNWAISSSLKQNQQPITTPAVQNMTAQATKGSTHDDDHLSDLSRSSRKGAAAVKVDELDAKQQRQLQERKIPGPGSSGSRFSASVTKKVITAREDVEIT</sequence>